<evidence type="ECO:0000259" key="1">
    <source>
        <dbReference type="Pfam" id="PF13392"/>
    </source>
</evidence>
<dbReference type="Gene3D" id="1.20.5.2050">
    <property type="match status" value="1"/>
</dbReference>
<dbReference type="GO" id="GO:0004519">
    <property type="term" value="F:endonuclease activity"/>
    <property type="evidence" value="ECO:0007669"/>
    <property type="project" value="UniProtKB-KW"/>
</dbReference>
<proteinExistence type="predicted"/>
<organism evidence="2 3">
    <name type="scientific">Klebsiella phage KpS8</name>
    <dbReference type="NCBI Taxonomy" id="2847815"/>
    <lineage>
        <taxon>Viruses</taxon>
        <taxon>Duplodnaviria</taxon>
        <taxon>Heunggongvirae</taxon>
        <taxon>Uroviricota</taxon>
        <taxon>Caudoviricetes</taxon>
        <taxon>Vequintavirinae</taxon>
        <taxon>Mydovirus</taxon>
        <taxon>Mydovirus KpS8</taxon>
    </lineage>
</organism>
<dbReference type="InterPro" id="IPR044925">
    <property type="entry name" value="His-Me_finger_sf"/>
</dbReference>
<dbReference type="Proteomes" id="UP000502319">
    <property type="component" value="Segment"/>
</dbReference>
<dbReference type="Gene3D" id="3.90.75.20">
    <property type="match status" value="1"/>
</dbReference>
<dbReference type="SUPFAM" id="SSF54060">
    <property type="entry name" value="His-Me finger endonucleases"/>
    <property type="match status" value="1"/>
</dbReference>
<dbReference type="GO" id="GO:0003677">
    <property type="term" value="F:DNA binding"/>
    <property type="evidence" value="ECO:0007669"/>
    <property type="project" value="InterPro"/>
</dbReference>
<dbReference type="InterPro" id="IPR003615">
    <property type="entry name" value="HNH_nuc"/>
</dbReference>
<dbReference type="EMBL" id="MT178275">
    <property type="protein sequence ID" value="QIW88405.1"/>
    <property type="molecule type" value="Genomic_DNA"/>
</dbReference>
<keyword evidence="2" id="KW-0378">Hydrolase</keyword>
<evidence type="ECO:0000313" key="3">
    <source>
        <dbReference type="Proteomes" id="UP000502319"/>
    </source>
</evidence>
<evidence type="ECO:0000313" key="2">
    <source>
        <dbReference type="EMBL" id="QIW88405.1"/>
    </source>
</evidence>
<accession>A0A6H0X4H4</accession>
<protein>
    <submittedName>
        <fullName evidence="2">HNH endonuclease</fullName>
    </submittedName>
</protein>
<name>A0A6H0X4H4_9CAUD</name>
<reference evidence="2 3" key="1">
    <citation type="submission" date="2020-03" db="EMBL/GenBank/DDBJ databases">
        <title>Complete genome sequence of Klebsiella pneumoniae phage KpS8.</title>
        <authorList>
            <person name="Denisenko E."/>
            <person name="Kislichkina A."/>
            <person name="Verevkin V."/>
            <person name="Krasilnikova V."/>
            <person name="Volozhantsev N."/>
        </authorList>
    </citation>
    <scope>NUCLEOTIDE SEQUENCE [LARGE SCALE GENOMIC DNA]</scope>
</reference>
<feature type="domain" description="HNH nuclease" evidence="1">
    <location>
        <begin position="60"/>
        <end position="102"/>
    </location>
</feature>
<keyword evidence="2" id="KW-0540">Nuclease</keyword>
<dbReference type="InterPro" id="IPR016177">
    <property type="entry name" value="DNA-bd_dom_sf"/>
</dbReference>
<dbReference type="Pfam" id="PF13392">
    <property type="entry name" value="HNH_3"/>
    <property type="match status" value="1"/>
</dbReference>
<keyword evidence="2" id="KW-0255">Endonuclease</keyword>
<sequence length="169" mass="19662">MNTLNKKILDELLTYCPETGNLYWKKSKKNTVIKAGDVAGRIDKNGYRRLCIDYVRIDCHRAIWIMVHGSIPEGMVIDHIDHDRSNNRLDNLRLTTVKGNGRNLKMNIKNKSGVTGVRWEESRNKWVSYIRVDGKTKFLGRFDLLEDAIMARKIANEKHNFHENHGITR</sequence>
<gene>
    <name evidence="2" type="ORF">kps8_233</name>
</gene>
<dbReference type="SUPFAM" id="SSF54171">
    <property type="entry name" value="DNA-binding domain"/>
    <property type="match status" value="1"/>
</dbReference>
<keyword evidence="3" id="KW-1185">Reference proteome</keyword>